<feature type="domain" description="PAC" evidence="19">
    <location>
        <begin position="395"/>
        <end position="447"/>
    </location>
</feature>
<evidence type="ECO:0000256" key="7">
    <source>
        <dbReference type="ARBA" id="ARBA00022679"/>
    </source>
</evidence>
<dbReference type="CDD" id="cd17546">
    <property type="entry name" value="REC_hyHK_CKI1_RcsC-like"/>
    <property type="match status" value="1"/>
</dbReference>
<keyword evidence="15" id="KW-0175">Coiled coil</keyword>
<dbReference type="PANTHER" id="PTHR43047:SF72">
    <property type="entry name" value="OSMOSENSING HISTIDINE PROTEIN KINASE SLN1"/>
    <property type="match status" value="1"/>
</dbReference>
<keyword evidence="8" id="KW-0812">Transmembrane</keyword>
<dbReference type="Pfam" id="PF13188">
    <property type="entry name" value="PAS_8"/>
    <property type="match status" value="1"/>
</dbReference>
<keyword evidence="22" id="KW-1185">Reference proteome</keyword>
<dbReference type="PROSITE" id="PS50110">
    <property type="entry name" value="RESPONSE_REGULATORY"/>
    <property type="match status" value="1"/>
</dbReference>
<dbReference type="InterPro" id="IPR013767">
    <property type="entry name" value="PAS_fold"/>
</dbReference>
<dbReference type="InterPro" id="IPR036641">
    <property type="entry name" value="HPT_dom_sf"/>
</dbReference>
<dbReference type="InterPro" id="IPR003661">
    <property type="entry name" value="HisK_dim/P_dom"/>
</dbReference>
<dbReference type="GO" id="GO:0009927">
    <property type="term" value="F:histidine phosphotransfer kinase activity"/>
    <property type="evidence" value="ECO:0007669"/>
    <property type="project" value="TreeGrafter"/>
</dbReference>
<keyword evidence="10" id="KW-0067">ATP-binding</keyword>
<dbReference type="InterPro" id="IPR035965">
    <property type="entry name" value="PAS-like_dom_sf"/>
</dbReference>
<evidence type="ECO:0000256" key="5">
    <source>
        <dbReference type="ARBA" id="ARBA00022519"/>
    </source>
</evidence>
<dbReference type="CDD" id="cd00082">
    <property type="entry name" value="HisKA"/>
    <property type="match status" value="1"/>
</dbReference>
<keyword evidence="7" id="KW-0808">Transferase</keyword>
<evidence type="ECO:0000259" key="20">
    <source>
        <dbReference type="PROSITE" id="PS50894"/>
    </source>
</evidence>
<accession>A0A1P9X1X0</accession>
<keyword evidence="4" id="KW-1003">Cell membrane</keyword>
<dbReference type="InterPro" id="IPR000700">
    <property type="entry name" value="PAS-assoc_C"/>
</dbReference>
<comment type="catalytic activity">
    <reaction evidence="1">
        <text>ATP + protein L-histidine = ADP + protein N-phospho-L-histidine.</text>
        <dbReference type="EC" id="2.7.13.3"/>
    </reaction>
</comment>
<feature type="modified residue" description="4-aspartylphosphate" evidence="14">
    <location>
        <position position="760"/>
    </location>
</feature>
<dbReference type="SUPFAM" id="SSF55874">
    <property type="entry name" value="ATPase domain of HSP90 chaperone/DNA topoisomerase II/histidine kinase"/>
    <property type="match status" value="1"/>
</dbReference>
<dbReference type="CDD" id="cd16922">
    <property type="entry name" value="HATPase_EvgS-ArcB-TorS-like"/>
    <property type="match status" value="1"/>
</dbReference>
<feature type="domain" description="Histidine kinase" evidence="16">
    <location>
        <begin position="465"/>
        <end position="685"/>
    </location>
</feature>
<dbReference type="Pfam" id="PF01627">
    <property type="entry name" value="Hpt"/>
    <property type="match status" value="1"/>
</dbReference>
<dbReference type="PROSITE" id="PS50113">
    <property type="entry name" value="PAC"/>
    <property type="match status" value="2"/>
</dbReference>
<dbReference type="Pfam" id="PF13426">
    <property type="entry name" value="PAS_9"/>
    <property type="match status" value="1"/>
</dbReference>
<reference evidence="21 22" key="1">
    <citation type="submission" date="2016-01" db="EMBL/GenBank/DDBJ databases">
        <authorList>
            <person name="Oliw E.H."/>
        </authorList>
    </citation>
    <scope>NUCLEOTIDE SEQUENCE [LARGE SCALE GENOMIC DNA]</scope>
    <source>
        <strain evidence="21 22">DY10</strain>
    </source>
</reference>
<dbReference type="PANTHER" id="PTHR43047">
    <property type="entry name" value="TWO-COMPONENT HISTIDINE PROTEIN KINASE"/>
    <property type="match status" value="1"/>
</dbReference>
<evidence type="ECO:0000256" key="10">
    <source>
        <dbReference type="ARBA" id="ARBA00022840"/>
    </source>
</evidence>
<dbReference type="InterPro" id="IPR004358">
    <property type="entry name" value="Sig_transdc_His_kin-like_C"/>
</dbReference>
<dbReference type="Pfam" id="PF00072">
    <property type="entry name" value="Response_reg"/>
    <property type="match status" value="1"/>
</dbReference>
<dbReference type="CDD" id="cd00130">
    <property type="entry name" value="PAS"/>
    <property type="match status" value="2"/>
</dbReference>
<dbReference type="EC" id="2.7.13.3" evidence="3"/>
<dbReference type="SMART" id="SM00086">
    <property type="entry name" value="PAC"/>
    <property type="match status" value="2"/>
</dbReference>
<protein>
    <recommendedName>
        <fullName evidence="3">histidine kinase</fullName>
        <ecNumber evidence="3">2.7.13.3</ecNumber>
    </recommendedName>
</protein>
<evidence type="ECO:0000256" key="6">
    <source>
        <dbReference type="ARBA" id="ARBA00022553"/>
    </source>
</evidence>
<keyword evidence="11" id="KW-1133">Transmembrane helix</keyword>
<organism evidence="21 22">
    <name type="scientific">Spirosoma montaniterrae</name>
    <dbReference type="NCBI Taxonomy" id="1178516"/>
    <lineage>
        <taxon>Bacteria</taxon>
        <taxon>Pseudomonadati</taxon>
        <taxon>Bacteroidota</taxon>
        <taxon>Cytophagia</taxon>
        <taxon>Cytophagales</taxon>
        <taxon>Cytophagaceae</taxon>
        <taxon>Spirosoma</taxon>
    </lineage>
</organism>
<name>A0A1P9X1X0_9BACT</name>
<dbReference type="OrthoDB" id="9781208at2"/>
<feature type="domain" description="HPt" evidence="20">
    <location>
        <begin position="857"/>
        <end position="955"/>
    </location>
</feature>
<dbReference type="Pfam" id="PF00989">
    <property type="entry name" value="PAS"/>
    <property type="match status" value="1"/>
</dbReference>
<dbReference type="InterPro" id="IPR001789">
    <property type="entry name" value="Sig_transdc_resp-reg_receiver"/>
</dbReference>
<evidence type="ECO:0000256" key="8">
    <source>
        <dbReference type="ARBA" id="ARBA00022692"/>
    </source>
</evidence>
<dbReference type="InterPro" id="IPR036097">
    <property type="entry name" value="HisK_dim/P_sf"/>
</dbReference>
<evidence type="ECO:0000256" key="4">
    <source>
        <dbReference type="ARBA" id="ARBA00022475"/>
    </source>
</evidence>
<evidence type="ECO:0000256" key="1">
    <source>
        <dbReference type="ARBA" id="ARBA00000085"/>
    </source>
</evidence>
<evidence type="ECO:0000256" key="12">
    <source>
        <dbReference type="ARBA" id="ARBA00023136"/>
    </source>
</evidence>
<dbReference type="FunFam" id="3.30.565.10:FF:000010">
    <property type="entry name" value="Sensor histidine kinase RcsC"/>
    <property type="match status" value="1"/>
</dbReference>
<dbReference type="InterPro" id="IPR036890">
    <property type="entry name" value="HATPase_C_sf"/>
</dbReference>
<dbReference type="InterPro" id="IPR011006">
    <property type="entry name" value="CheY-like_superfamily"/>
</dbReference>
<dbReference type="SUPFAM" id="SSF47226">
    <property type="entry name" value="Histidine-containing phosphotransfer domain, HPT domain"/>
    <property type="match status" value="1"/>
</dbReference>
<dbReference type="Proteomes" id="UP000187941">
    <property type="component" value="Chromosome"/>
</dbReference>
<dbReference type="InterPro" id="IPR008207">
    <property type="entry name" value="Sig_transdc_His_kin_Hpt_dom"/>
</dbReference>
<evidence type="ECO:0000259" key="19">
    <source>
        <dbReference type="PROSITE" id="PS50113"/>
    </source>
</evidence>
<dbReference type="SUPFAM" id="SSF55785">
    <property type="entry name" value="PYP-like sensor domain (PAS domain)"/>
    <property type="match status" value="3"/>
</dbReference>
<evidence type="ECO:0000256" key="9">
    <source>
        <dbReference type="ARBA" id="ARBA00022777"/>
    </source>
</evidence>
<dbReference type="NCBIfam" id="TIGR00229">
    <property type="entry name" value="sensory_box"/>
    <property type="match status" value="2"/>
</dbReference>
<dbReference type="PROSITE" id="PS50109">
    <property type="entry name" value="HIS_KIN"/>
    <property type="match status" value="1"/>
</dbReference>
<feature type="modified residue" description="Phosphohistidine" evidence="13">
    <location>
        <position position="896"/>
    </location>
</feature>
<evidence type="ECO:0000313" key="21">
    <source>
        <dbReference type="EMBL" id="AQG81593.1"/>
    </source>
</evidence>
<dbReference type="Gene3D" id="3.40.50.2300">
    <property type="match status" value="1"/>
</dbReference>
<sequence length="958" mass="108725">MENIDLLKRRLARERQARQQAEAILEAKALELYYANEQLHSANEQLLHLNENLEQQIRAKLAELRESDQRYRQLIESVQDIIYKISPTGYFTFVSPVVEKLLGYTESEIIGQHFTDFVTPEHRQPLADFYQGMLENRHDSTYHEFPVIAKNGRSVWIGQTVRLIESGDEVAEMVAVARDVSDRKQAQIALQTTQIRLATLITNLQSGVLVEDEHGKVTLANQLFCDIFQIPLSPAELVGYDCGQARQEVKHLFVHPDAFVARMDQLLRERQTSVGEEISMSNGQIYELDYIPIFLDAKYRGHLWRYTDVTEKYRAREQIRRSEEKYRGIMNNMELGLLEVDNEQKVVRAYERFCRMMGYTEDELIGKNAAELLIPNEFADVLERQQQQRMLGIASSYELQLIRKNGERIWVLISGVPISDETGVQVGSMGIHYDLTERKQLEEELATAKHIAEEARQAEKQFLANMSHEIRTPLNAIIGMSHLLFDTQPSRQQREYIDILKTSADFLHSLISDLLDMTKIEAGRVEVHPRVFDLSGLLRATQKVFEMKLEQRPITIDVMLDARVTGDFVGDDVMLNQILLNLVGNAEKFTEEGSIEITARVRKEEENTCWIEFAVADTGIGIPAEKLGLVFQKFKQVNPQGHKHKGTGLGLAITKELVELQGGTISVKSRSGQGSTFTFTLPYARANTLPDPKNSPEYKLAQVADALPVCRVLVVEDNLMNQKYIGSLLTKWKIPYTLALDGKKAVEVAKTQPFDLILMDIQMPIMDGYEATVAIRSTHNPNQHVPIVALTASAMLDHKSSAMEVGMTDFLTKPFEPGQLLAILQRYAPTEPLVSKDEYASDNGLDRERLEELYGSDAAYAADMFQSFLTDVLPEFNELPELCRAKSWPAVARLAHRLKPTLGMVGLTTLEDAMRQIEKKASEGVETDDLEHYCSTIIRNIDEKLPVLKKELQKLSQA</sequence>
<dbReference type="InterPro" id="IPR001610">
    <property type="entry name" value="PAC"/>
</dbReference>
<dbReference type="GO" id="GO:0006355">
    <property type="term" value="P:regulation of DNA-templated transcription"/>
    <property type="evidence" value="ECO:0007669"/>
    <property type="project" value="InterPro"/>
</dbReference>
<evidence type="ECO:0000256" key="2">
    <source>
        <dbReference type="ARBA" id="ARBA00004429"/>
    </source>
</evidence>
<dbReference type="RefSeq" id="WP_077133059.1">
    <property type="nucleotide sequence ID" value="NZ_CP014263.1"/>
</dbReference>
<feature type="domain" description="Response regulatory" evidence="17">
    <location>
        <begin position="711"/>
        <end position="828"/>
    </location>
</feature>
<dbReference type="PROSITE" id="PS50112">
    <property type="entry name" value="PAS"/>
    <property type="match status" value="2"/>
</dbReference>
<dbReference type="KEGG" id="smon:AWR27_21145"/>
<evidence type="ECO:0000256" key="11">
    <source>
        <dbReference type="ARBA" id="ARBA00022989"/>
    </source>
</evidence>
<dbReference type="Pfam" id="PF02518">
    <property type="entry name" value="HATPase_c"/>
    <property type="match status" value="1"/>
</dbReference>
<dbReference type="SMART" id="SM00091">
    <property type="entry name" value="PAS"/>
    <property type="match status" value="3"/>
</dbReference>
<dbReference type="Gene3D" id="1.20.120.160">
    <property type="entry name" value="HPT domain"/>
    <property type="match status" value="1"/>
</dbReference>
<proteinExistence type="predicted"/>
<keyword evidence="9 21" id="KW-0418">Kinase</keyword>
<evidence type="ECO:0000259" key="17">
    <source>
        <dbReference type="PROSITE" id="PS50110"/>
    </source>
</evidence>
<feature type="domain" description="PAS" evidence="18">
    <location>
        <begin position="322"/>
        <end position="387"/>
    </location>
</feature>
<dbReference type="AlphaFoldDB" id="A0A1P9X1X0"/>
<dbReference type="Gene3D" id="1.10.287.130">
    <property type="match status" value="1"/>
</dbReference>
<keyword evidence="5" id="KW-0997">Cell inner membrane</keyword>
<keyword evidence="10" id="KW-0547">Nucleotide-binding</keyword>
<dbReference type="STRING" id="1178516.AWR27_21145"/>
<keyword evidence="12" id="KW-0472">Membrane</keyword>
<dbReference type="EMBL" id="CP014263">
    <property type="protein sequence ID" value="AQG81593.1"/>
    <property type="molecule type" value="Genomic_DNA"/>
</dbReference>
<dbReference type="SUPFAM" id="SSF47384">
    <property type="entry name" value="Homodimeric domain of signal transducing histidine kinase"/>
    <property type="match status" value="1"/>
</dbReference>
<dbReference type="SUPFAM" id="SSF52172">
    <property type="entry name" value="CheY-like"/>
    <property type="match status" value="1"/>
</dbReference>
<feature type="domain" description="PAS" evidence="18">
    <location>
        <begin position="67"/>
        <end position="137"/>
    </location>
</feature>
<dbReference type="GO" id="GO:0005886">
    <property type="term" value="C:plasma membrane"/>
    <property type="evidence" value="ECO:0007669"/>
    <property type="project" value="UniProtKB-SubCell"/>
</dbReference>
<dbReference type="PROSITE" id="PS50894">
    <property type="entry name" value="HPT"/>
    <property type="match status" value="1"/>
</dbReference>
<feature type="domain" description="PAC" evidence="19">
    <location>
        <begin position="141"/>
        <end position="192"/>
    </location>
</feature>
<dbReference type="SMART" id="SM00448">
    <property type="entry name" value="REC"/>
    <property type="match status" value="1"/>
</dbReference>
<dbReference type="Pfam" id="PF00512">
    <property type="entry name" value="HisKA"/>
    <property type="match status" value="1"/>
</dbReference>
<evidence type="ECO:0000259" key="16">
    <source>
        <dbReference type="PROSITE" id="PS50109"/>
    </source>
</evidence>
<dbReference type="PRINTS" id="PR00344">
    <property type="entry name" value="BCTRLSENSOR"/>
</dbReference>
<evidence type="ECO:0000256" key="13">
    <source>
        <dbReference type="PROSITE-ProRule" id="PRU00110"/>
    </source>
</evidence>
<dbReference type="GO" id="GO:0000155">
    <property type="term" value="F:phosphorelay sensor kinase activity"/>
    <property type="evidence" value="ECO:0007669"/>
    <property type="project" value="InterPro"/>
</dbReference>
<dbReference type="Gene3D" id="3.30.565.10">
    <property type="entry name" value="Histidine kinase-like ATPase, C-terminal domain"/>
    <property type="match status" value="1"/>
</dbReference>
<keyword evidence="6 14" id="KW-0597">Phosphoprotein</keyword>
<feature type="coiled-coil region" evidence="15">
    <location>
        <begin position="4"/>
        <end position="70"/>
    </location>
</feature>
<dbReference type="SMART" id="SM00388">
    <property type="entry name" value="HisKA"/>
    <property type="match status" value="1"/>
</dbReference>
<dbReference type="SMART" id="SM00387">
    <property type="entry name" value="HATPase_c"/>
    <property type="match status" value="1"/>
</dbReference>
<comment type="subcellular location">
    <subcellularLocation>
        <location evidence="2">Cell inner membrane</location>
        <topology evidence="2">Multi-pass membrane protein</topology>
    </subcellularLocation>
</comment>
<evidence type="ECO:0000256" key="3">
    <source>
        <dbReference type="ARBA" id="ARBA00012438"/>
    </source>
</evidence>
<dbReference type="InterPro" id="IPR005467">
    <property type="entry name" value="His_kinase_dom"/>
</dbReference>
<evidence type="ECO:0000313" key="22">
    <source>
        <dbReference type="Proteomes" id="UP000187941"/>
    </source>
</evidence>
<dbReference type="InterPro" id="IPR003594">
    <property type="entry name" value="HATPase_dom"/>
</dbReference>
<dbReference type="Gene3D" id="3.30.450.20">
    <property type="entry name" value="PAS domain"/>
    <property type="match status" value="3"/>
</dbReference>
<gene>
    <name evidence="21" type="ORF">AWR27_21145</name>
</gene>
<dbReference type="InterPro" id="IPR000014">
    <property type="entry name" value="PAS"/>
</dbReference>
<evidence type="ECO:0000259" key="18">
    <source>
        <dbReference type="PROSITE" id="PS50112"/>
    </source>
</evidence>
<evidence type="ECO:0000256" key="14">
    <source>
        <dbReference type="PROSITE-ProRule" id="PRU00169"/>
    </source>
</evidence>
<evidence type="ECO:0000256" key="15">
    <source>
        <dbReference type="SAM" id="Coils"/>
    </source>
</evidence>